<dbReference type="WBParaSite" id="EVEC_0000944901-mRNA-1">
    <property type="protein sequence ID" value="EVEC_0000944901-mRNA-1"/>
    <property type="gene ID" value="EVEC_0000944901"/>
</dbReference>
<reference evidence="2 3" key="2">
    <citation type="submission" date="2018-10" db="EMBL/GenBank/DDBJ databases">
        <authorList>
            <consortium name="Pathogen Informatics"/>
        </authorList>
    </citation>
    <scope>NUCLEOTIDE SEQUENCE [LARGE SCALE GENOMIC DNA]</scope>
</reference>
<dbReference type="PRINTS" id="PR00081">
    <property type="entry name" value="GDHRDH"/>
</dbReference>
<name>A0A0N4VFD2_ENTVE</name>
<dbReference type="PANTHER" id="PTHR44115">
    <property type="entry name" value="PROTEIN CBG09704"/>
    <property type="match status" value="1"/>
</dbReference>
<dbReference type="Proteomes" id="UP000274131">
    <property type="component" value="Unassembled WGS sequence"/>
</dbReference>
<dbReference type="PROSITE" id="PS00061">
    <property type="entry name" value="ADH_SHORT"/>
    <property type="match status" value="1"/>
</dbReference>
<organism evidence="4">
    <name type="scientific">Enterobius vermicularis</name>
    <name type="common">Human pinworm</name>
    <dbReference type="NCBI Taxonomy" id="51028"/>
    <lineage>
        <taxon>Eukaryota</taxon>
        <taxon>Metazoa</taxon>
        <taxon>Ecdysozoa</taxon>
        <taxon>Nematoda</taxon>
        <taxon>Chromadorea</taxon>
        <taxon>Rhabditida</taxon>
        <taxon>Spirurina</taxon>
        <taxon>Oxyuridomorpha</taxon>
        <taxon>Oxyuroidea</taxon>
        <taxon>Oxyuridae</taxon>
        <taxon>Enterobius</taxon>
    </lineage>
</organism>
<evidence type="ECO:0000313" key="3">
    <source>
        <dbReference type="Proteomes" id="UP000274131"/>
    </source>
</evidence>
<dbReference type="Gene3D" id="3.40.50.720">
    <property type="entry name" value="NAD(P)-binding Rossmann-like Domain"/>
    <property type="match status" value="1"/>
</dbReference>
<dbReference type="FunFam" id="3.40.50.720:FF:000084">
    <property type="entry name" value="Short-chain dehydrogenase reductase"/>
    <property type="match status" value="1"/>
</dbReference>
<dbReference type="PANTHER" id="PTHR44115:SF2">
    <property type="entry name" value="NAD(P)-BINDING PROTEIN"/>
    <property type="match status" value="1"/>
</dbReference>
<dbReference type="STRING" id="51028.A0A0N4VFD2"/>
<evidence type="ECO:0000256" key="1">
    <source>
        <dbReference type="ARBA" id="ARBA00023002"/>
    </source>
</evidence>
<dbReference type="OrthoDB" id="47007at2759"/>
<proteinExistence type="predicted"/>
<dbReference type="InterPro" id="IPR002347">
    <property type="entry name" value="SDR_fam"/>
</dbReference>
<dbReference type="PRINTS" id="PR00080">
    <property type="entry name" value="SDRFAMILY"/>
</dbReference>
<dbReference type="EMBL" id="UXUI01009653">
    <property type="protein sequence ID" value="VDD94108.1"/>
    <property type="molecule type" value="Genomic_DNA"/>
</dbReference>
<dbReference type="SUPFAM" id="SSF51735">
    <property type="entry name" value="NAD(P)-binding Rossmann-fold domains"/>
    <property type="match status" value="1"/>
</dbReference>
<dbReference type="AlphaFoldDB" id="A0A0N4VFD2"/>
<dbReference type="InterPro" id="IPR020904">
    <property type="entry name" value="Sc_DH/Rdtase_CS"/>
</dbReference>
<evidence type="ECO:0000313" key="2">
    <source>
        <dbReference type="EMBL" id="VDD94108.1"/>
    </source>
</evidence>
<accession>A0A0N4VFD2</accession>
<gene>
    <name evidence="2" type="ORF">EVEC_LOCUS8859</name>
</gene>
<sequence length="262" mass="27925">SSNGIGRATAISFARRGAKVTITGRDEKALQATKSECIKAGAVEANLLPIIGDITSEDVQDSLIGETLKKFGSLNVLVNNHGGGFIERDDKGNLMCNVFDKVIGLNCKSTLAMSVKALPHLKATKGCIVNVSSIASTMSAVRHPFYAAAKAALDHITRIMALENASDGVRINAVNPGFVKTEFMKKLGYDDETRNKILKIATEVGVPIGRYGLPEDIAEMIIFLSDNKTAGFITGQTMVVDGGTTLKNAWFGGSLTKELSKF</sequence>
<dbReference type="GO" id="GO:0016491">
    <property type="term" value="F:oxidoreductase activity"/>
    <property type="evidence" value="ECO:0007669"/>
    <property type="project" value="UniProtKB-KW"/>
</dbReference>
<dbReference type="InterPro" id="IPR036291">
    <property type="entry name" value="NAD(P)-bd_dom_sf"/>
</dbReference>
<dbReference type="Pfam" id="PF13561">
    <property type="entry name" value="adh_short_C2"/>
    <property type="match status" value="1"/>
</dbReference>
<protein>
    <submittedName>
        <fullName evidence="4">Oxidoreductase</fullName>
    </submittedName>
</protein>
<keyword evidence="1" id="KW-0560">Oxidoreductase</keyword>
<evidence type="ECO:0000313" key="4">
    <source>
        <dbReference type="WBParaSite" id="EVEC_0000944901-mRNA-1"/>
    </source>
</evidence>
<reference evidence="4" key="1">
    <citation type="submission" date="2017-02" db="UniProtKB">
        <authorList>
            <consortium name="WormBaseParasite"/>
        </authorList>
    </citation>
    <scope>IDENTIFICATION</scope>
</reference>
<keyword evidence="3" id="KW-1185">Reference proteome</keyword>